<accession>A0ABN2MZ46</accession>
<evidence type="ECO:0000313" key="3">
    <source>
        <dbReference type="EMBL" id="GAA1844671.1"/>
    </source>
</evidence>
<evidence type="ECO:0000256" key="1">
    <source>
        <dbReference type="ARBA" id="ARBA00023002"/>
    </source>
</evidence>
<name>A0ABN2MZ46_9MICO</name>
<reference evidence="3 4" key="1">
    <citation type="journal article" date="2019" name="Int. J. Syst. Evol. Microbiol.">
        <title>The Global Catalogue of Microorganisms (GCM) 10K type strain sequencing project: providing services to taxonomists for standard genome sequencing and annotation.</title>
        <authorList>
            <consortium name="The Broad Institute Genomics Platform"/>
            <consortium name="The Broad Institute Genome Sequencing Center for Infectious Disease"/>
            <person name="Wu L."/>
            <person name="Ma J."/>
        </authorList>
    </citation>
    <scope>NUCLEOTIDE SEQUENCE [LARGE SCALE GENOMIC DNA]</scope>
    <source>
        <strain evidence="3 4">JCM 14323</strain>
    </source>
</reference>
<dbReference type="RefSeq" id="WP_157428903.1">
    <property type="nucleotide sequence ID" value="NZ_BAAANK010000010.1"/>
</dbReference>
<comment type="caution">
    <text evidence="3">The sequence shown here is derived from an EMBL/GenBank/DDBJ whole genome shotgun (WGS) entry which is preliminary data.</text>
</comment>
<feature type="compositionally biased region" description="Basic and acidic residues" evidence="2">
    <location>
        <begin position="98"/>
        <end position="107"/>
    </location>
</feature>
<dbReference type="Pfam" id="PF13510">
    <property type="entry name" value="Fer2_4"/>
    <property type="match status" value="1"/>
</dbReference>
<keyword evidence="4" id="KW-1185">Reference proteome</keyword>
<feature type="region of interest" description="Disordered" evidence="2">
    <location>
        <begin position="87"/>
        <end position="107"/>
    </location>
</feature>
<evidence type="ECO:0000313" key="4">
    <source>
        <dbReference type="Proteomes" id="UP001501746"/>
    </source>
</evidence>
<dbReference type="SUPFAM" id="SSF54292">
    <property type="entry name" value="2Fe-2S ferredoxin-like"/>
    <property type="match status" value="1"/>
</dbReference>
<gene>
    <name evidence="3" type="ORF">GCM10009750_33810</name>
</gene>
<proteinExistence type="predicted"/>
<organism evidence="3 4">
    <name type="scientific">Agromyces salentinus</name>
    <dbReference type="NCBI Taxonomy" id="269421"/>
    <lineage>
        <taxon>Bacteria</taxon>
        <taxon>Bacillati</taxon>
        <taxon>Actinomycetota</taxon>
        <taxon>Actinomycetes</taxon>
        <taxon>Micrococcales</taxon>
        <taxon>Microbacteriaceae</taxon>
        <taxon>Agromyces</taxon>
    </lineage>
</organism>
<sequence length="107" mass="11288">MAARIVPAKRDPIRPAPANPIVISIDGDPVAGIEGQTIAGVVLASGRLAWRRTSVDGRPRGLFCGIGVCFDCIVTVNGERDVRACQRRAGDGDVVSSQHDELPEAAR</sequence>
<protein>
    <submittedName>
        <fullName evidence="3">(2Fe-2S)-binding protein</fullName>
    </submittedName>
</protein>
<dbReference type="Gene3D" id="3.10.20.440">
    <property type="entry name" value="2Fe-2S iron-sulphur cluster binding domain, sarcosine oxidase, alpha subunit, N-terminal domain"/>
    <property type="match status" value="1"/>
</dbReference>
<dbReference type="EMBL" id="BAAANK010000010">
    <property type="protein sequence ID" value="GAA1844671.1"/>
    <property type="molecule type" value="Genomic_DNA"/>
</dbReference>
<evidence type="ECO:0000256" key="2">
    <source>
        <dbReference type="SAM" id="MobiDB-lite"/>
    </source>
</evidence>
<keyword evidence="1" id="KW-0560">Oxidoreductase</keyword>
<dbReference type="InterPro" id="IPR042204">
    <property type="entry name" value="2Fe-2S-bd_N"/>
</dbReference>
<dbReference type="InterPro" id="IPR036010">
    <property type="entry name" value="2Fe-2S_ferredoxin-like_sf"/>
</dbReference>
<dbReference type="Proteomes" id="UP001501746">
    <property type="component" value="Unassembled WGS sequence"/>
</dbReference>